<name>A0A8H8A0A6_9FUNG</name>
<evidence type="ECO:0000313" key="1">
    <source>
        <dbReference type="EMBL" id="KAG5462595.1"/>
    </source>
</evidence>
<reference evidence="1 2" key="1">
    <citation type="journal article" name="Sci. Rep.">
        <title>Genome-scale phylogenetic analyses confirm Olpidium as the closest living zoosporic fungus to the non-flagellated, terrestrial fungi.</title>
        <authorList>
            <person name="Chang Y."/>
            <person name="Rochon D."/>
            <person name="Sekimoto S."/>
            <person name="Wang Y."/>
            <person name="Chovatia M."/>
            <person name="Sandor L."/>
            <person name="Salamov A."/>
            <person name="Grigoriev I.V."/>
            <person name="Stajich J.E."/>
            <person name="Spatafora J.W."/>
        </authorList>
    </citation>
    <scope>NUCLEOTIDE SEQUENCE [LARGE SCALE GENOMIC DNA]</scope>
    <source>
        <strain evidence="1">S191</strain>
    </source>
</reference>
<evidence type="ECO:0000313" key="2">
    <source>
        <dbReference type="Proteomes" id="UP000673691"/>
    </source>
</evidence>
<evidence type="ECO:0008006" key="3">
    <source>
        <dbReference type="Google" id="ProtNLM"/>
    </source>
</evidence>
<accession>A0A8H8A0A6</accession>
<organism evidence="1 2">
    <name type="scientific">Olpidium bornovanus</name>
    <dbReference type="NCBI Taxonomy" id="278681"/>
    <lineage>
        <taxon>Eukaryota</taxon>
        <taxon>Fungi</taxon>
        <taxon>Fungi incertae sedis</taxon>
        <taxon>Olpidiomycota</taxon>
        <taxon>Olpidiomycotina</taxon>
        <taxon>Olpidiomycetes</taxon>
        <taxon>Olpidiales</taxon>
        <taxon>Olpidiaceae</taxon>
        <taxon>Olpidium</taxon>
    </lineage>
</organism>
<protein>
    <recommendedName>
        <fullName evidence="3">RRM domain-containing protein</fullName>
    </recommendedName>
</protein>
<dbReference type="EMBL" id="JAEFCI010001924">
    <property type="protein sequence ID" value="KAG5462595.1"/>
    <property type="molecule type" value="Genomic_DNA"/>
</dbReference>
<comment type="caution">
    <text evidence="1">The sequence shown here is derived from an EMBL/GenBank/DDBJ whole genome shotgun (WGS) entry which is preliminary data.</text>
</comment>
<gene>
    <name evidence="1" type="ORF">BJ554DRAFT_4488</name>
</gene>
<dbReference type="AlphaFoldDB" id="A0A8H8A0A6"/>
<keyword evidence="2" id="KW-1185">Reference proteome</keyword>
<sequence>MPRPGTVFFGGLPTSFDRRDIERLVAGYGPYDDIDFKVRSPTCDCRFHVFSAFVAETTETAAILH</sequence>
<dbReference type="Proteomes" id="UP000673691">
    <property type="component" value="Unassembled WGS sequence"/>
</dbReference>
<proteinExistence type="predicted"/>